<evidence type="ECO:0000256" key="10">
    <source>
        <dbReference type="ARBA" id="ARBA00023180"/>
    </source>
</evidence>
<organism evidence="21 22">
    <name type="scientific">Naematelia encephala</name>
    <dbReference type="NCBI Taxonomy" id="71784"/>
    <lineage>
        <taxon>Eukaryota</taxon>
        <taxon>Fungi</taxon>
        <taxon>Dikarya</taxon>
        <taxon>Basidiomycota</taxon>
        <taxon>Agaricomycotina</taxon>
        <taxon>Tremellomycetes</taxon>
        <taxon>Tremellales</taxon>
        <taxon>Naemateliaceae</taxon>
        <taxon>Naematelia</taxon>
    </lineage>
</organism>
<gene>
    <name evidence="21" type="ORF">BCR39DRAFT_524756</name>
</gene>
<evidence type="ECO:0000256" key="3">
    <source>
        <dbReference type="ARBA" id="ARBA00008061"/>
    </source>
</evidence>
<proteinExistence type="inferred from homology"/>
<dbReference type="PANTHER" id="PTHR10357">
    <property type="entry name" value="ALPHA-AMYLASE FAMILY MEMBER"/>
    <property type="match status" value="1"/>
</dbReference>
<keyword evidence="6 19" id="KW-0732">Signal</keyword>
<evidence type="ECO:0000256" key="17">
    <source>
        <dbReference type="PIRSR" id="PIRSR001024-5"/>
    </source>
</evidence>
<sequence>MIPLILFVLSLSLLPSLFALDLAGLRHRSIYQVLTDRFARDDGLSPYCELEPRRYCGGTWKGIEQRLEYIQGMGFDTVWISPVAENIEDTPYHAGGYHGYWTADIRKLNPHFGTSQDLKDLSEALHARGMYLMVDVVVNHVGAYSRDEFLPSTYYGPFDSPADFHPYCLPNYDDQEQTEQCWLADQMPDLNTESPRVVRTLHAWVKDLVETYHIDALRVDTVKHIRKDFWPDFVRSAGVVGMGEVLHGDPVYLAPYQREAMSSLLDYATYWHIKSTFQDTSKSVAELVDMMGRVHRLLPDPTALGSFLDNHDFPRFAGQVGDPALVRSAAVLPFVNDGFPIVYMGQEHGLTGGHDPYNREAIWLYGYDSNMDMYNFFKTLNHARQIAITSHPTFLSTLSRPHQANNHTIAISKPPLLSVVTNTGSHVPAVGIYMAPSQTGYKPLLPIIDVLSEQILSTDPRGGLTVPIVSGQPRVFLPLSLYRDKSSTESWAPNPMRIDNIETGSKSGHGSPTSPTSPHAHWKRGSLDRVFSFFGSVSGGAKSRDGL</sequence>
<dbReference type="OrthoDB" id="204980at2759"/>
<evidence type="ECO:0000256" key="11">
    <source>
        <dbReference type="ARBA" id="ARBA00023277"/>
    </source>
</evidence>
<dbReference type="PANTHER" id="PTHR10357:SF215">
    <property type="entry name" value="ALPHA-AMYLASE 1"/>
    <property type="match status" value="1"/>
</dbReference>
<dbReference type="FunFam" id="3.20.20.80:FF:000120">
    <property type="entry name" value="Alpha-amylase A"/>
    <property type="match status" value="1"/>
</dbReference>
<dbReference type="Pfam" id="PF00128">
    <property type="entry name" value="Alpha-amylase"/>
    <property type="match status" value="1"/>
</dbReference>
<dbReference type="STRING" id="71784.A0A1Y2BAR9"/>
<evidence type="ECO:0000256" key="4">
    <source>
        <dbReference type="ARBA" id="ARBA00012595"/>
    </source>
</evidence>
<dbReference type="FunCoup" id="A0A1Y2BAR9">
    <property type="interactions" value="99"/>
</dbReference>
<evidence type="ECO:0000313" key="21">
    <source>
        <dbReference type="EMBL" id="ORY31951.1"/>
    </source>
</evidence>
<keyword evidence="8 15" id="KW-0106">Calcium</keyword>
<feature type="chain" id="PRO_5012260070" description="alpha-amylase" evidence="19">
    <location>
        <begin position="20"/>
        <end position="547"/>
    </location>
</feature>
<dbReference type="Proteomes" id="UP000193986">
    <property type="component" value="Unassembled WGS sequence"/>
</dbReference>
<feature type="binding site" evidence="17">
    <location>
        <position position="140"/>
    </location>
    <ligand>
        <name>substrate</name>
    </ligand>
</feature>
<protein>
    <recommendedName>
        <fullName evidence="4">alpha-amylase</fullName>
        <ecNumber evidence="4">3.2.1.1</ecNumber>
    </recommendedName>
</protein>
<feature type="compositionally biased region" description="Low complexity" evidence="18">
    <location>
        <begin position="503"/>
        <end position="519"/>
    </location>
</feature>
<evidence type="ECO:0000256" key="1">
    <source>
        <dbReference type="ARBA" id="ARBA00000548"/>
    </source>
</evidence>
<keyword evidence="5 15" id="KW-0479">Metal-binding</keyword>
<evidence type="ECO:0000256" key="13">
    <source>
        <dbReference type="PIRSR" id="PIRSR001024-1"/>
    </source>
</evidence>
<feature type="domain" description="Glycosyl hydrolase family 13 catalytic" evidence="20">
    <location>
        <begin position="32"/>
        <end position="384"/>
    </location>
</feature>
<comment type="similarity">
    <text evidence="3">Belongs to the glycosyl hydrolase 13 family.</text>
</comment>
<dbReference type="Gene3D" id="3.20.20.80">
    <property type="entry name" value="Glycosidases"/>
    <property type="match status" value="1"/>
</dbReference>
<dbReference type="InterPro" id="IPR017853">
    <property type="entry name" value="GH"/>
</dbReference>
<dbReference type="InterPro" id="IPR006047">
    <property type="entry name" value="GH13_cat_dom"/>
</dbReference>
<feature type="binding site" evidence="17">
    <location>
        <position position="312"/>
    </location>
    <ligand>
        <name>substrate</name>
    </ligand>
</feature>
<evidence type="ECO:0000256" key="16">
    <source>
        <dbReference type="PIRSR" id="PIRSR001024-4"/>
    </source>
</evidence>
<dbReference type="SMART" id="SM00642">
    <property type="entry name" value="Aamy"/>
    <property type="match status" value="1"/>
</dbReference>
<keyword evidence="9 16" id="KW-1015">Disulfide bond</keyword>
<feature type="signal peptide" evidence="19">
    <location>
        <begin position="1"/>
        <end position="19"/>
    </location>
</feature>
<evidence type="ECO:0000256" key="2">
    <source>
        <dbReference type="ARBA" id="ARBA00001913"/>
    </source>
</evidence>
<feature type="binding site" evidence="15">
    <location>
        <position position="189"/>
    </location>
    <ligand>
        <name>Ca(2+)</name>
        <dbReference type="ChEBI" id="CHEBI:29108"/>
        <label>1</label>
    </ligand>
</feature>
<dbReference type="PIRSF" id="PIRSF001024">
    <property type="entry name" value="Alph-amyl_fung"/>
    <property type="match status" value="1"/>
</dbReference>
<comment type="cofactor">
    <cofactor evidence="2">
        <name>Ca(2+)</name>
        <dbReference type="ChEBI" id="CHEBI:29108"/>
    </cofactor>
</comment>
<feature type="binding site" evidence="17">
    <location>
        <position position="248"/>
    </location>
    <ligand>
        <name>substrate</name>
    </ligand>
</feature>
<comment type="catalytic activity">
    <reaction evidence="1">
        <text>Endohydrolysis of (1-&gt;4)-alpha-D-glucosidic linkages in polysaccharides containing three or more (1-&gt;4)-alpha-linked D-glucose units.</text>
        <dbReference type="EC" id="3.2.1.1"/>
    </reaction>
</comment>
<feature type="binding site" evidence="15">
    <location>
        <position position="179"/>
    </location>
    <ligand>
        <name>Ca(2+)</name>
        <dbReference type="ChEBI" id="CHEBI:29108"/>
        <label>1</label>
    </ligand>
</feature>
<evidence type="ECO:0000256" key="6">
    <source>
        <dbReference type="ARBA" id="ARBA00022729"/>
    </source>
</evidence>
<dbReference type="InParanoid" id="A0A1Y2BAR9"/>
<feature type="site" description="Transition state stabilizer" evidence="14">
    <location>
        <position position="312"/>
    </location>
</feature>
<keyword evidence="11" id="KW-0119">Carbohydrate metabolism</keyword>
<dbReference type="InterPro" id="IPR013777">
    <property type="entry name" value="A-amylase-like"/>
</dbReference>
<evidence type="ECO:0000259" key="20">
    <source>
        <dbReference type="SMART" id="SM00642"/>
    </source>
</evidence>
<feature type="binding site" evidence="17">
    <location>
        <position position="101"/>
    </location>
    <ligand>
        <name>substrate</name>
    </ligand>
</feature>
<feature type="active site" description="Nucleophile" evidence="13">
    <location>
        <position position="220"/>
    </location>
</feature>
<dbReference type="Pfam" id="PF09260">
    <property type="entry name" value="A_amylase_dom_C"/>
    <property type="match status" value="1"/>
</dbReference>
<dbReference type="GO" id="GO:0004556">
    <property type="term" value="F:alpha-amylase activity"/>
    <property type="evidence" value="ECO:0007669"/>
    <property type="project" value="UniProtKB-EC"/>
</dbReference>
<dbReference type="SUPFAM" id="SSF51445">
    <property type="entry name" value="(Trans)glycosidases"/>
    <property type="match status" value="1"/>
</dbReference>
<dbReference type="Gene3D" id="2.60.40.1180">
    <property type="entry name" value="Golgi alpha-mannosidase II"/>
    <property type="match status" value="1"/>
</dbReference>
<dbReference type="SUPFAM" id="SSF51011">
    <property type="entry name" value="Glycosyl hydrolase domain"/>
    <property type="match status" value="1"/>
</dbReference>
<dbReference type="GO" id="GO:0005509">
    <property type="term" value="F:calcium ion binding"/>
    <property type="evidence" value="ECO:0007669"/>
    <property type="project" value="InterPro"/>
</dbReference>
<keyword evidence="10" id="KW-0325">Glycoprotein</keyword>
<keyword evidence="22" id="KW-1185">Reference proteome</keyword>
<dbReference type="InterPro" id="IPR013780">
    <property type="entry name" value="Glyco_hydro_b"/>
</dbReference>
<feature type="binding site" evidence="15">
    <location>
        <position position="244"/>
    </location>
    <ligand>
        <name>Ca(2+)</name>
        <dbReference type="ChEBI" id="CHEBI:29108"/>
        <label>2</label>
    </ligand>
</feature>
<evidence type="ECO:0000313" key="22">
    <source>
        <dbReference type="Proteomes" id="UP000193986"/>
    </source>
</evidence>
<evidence type="ECO:0000256" key="9">
    <source>
        <dbReference type="ARBA" id="ARBA00023157"/>
    </source>
</evidence>
<evidence type="ECO:0000256" key="15">
    <source>
        <dbReference type="PIRSR" id="PIRSR001024-3"/>
    </source>
</evidence>
<feature type="binding site" evidence="15">
    <location>
        <position position="139"/>
    </location>
    <ligand>
        <name>Ca(2+)</name>
        <dbReference type="ChEBI" id="CHEBI:29108"/>
        <label>1</label>
    </ligand>
</feature>
<feature type="binding site" evidence="17">
    <location>
        <position position="218"/>
    </location>
    <ligand>
        <name>substrate</name>
    </ligand>
</feature>
<evidence type="ECO:0000256" key="12">
    <source>
        <dbReference type="ARBA" id="ARBA00023295"/>
    </source>
</evidence>
<dbReference type="EC" id="3.2.1.1" evidence="4"/>
<evidence type="ECO:0000256" key="14">
    <source>
        <dbReference type="PIRSR" id="PIRSR001024-2"/>
    </source>
</evidence>
<evidence type="ECO:0000256" key="5">
    <source>
        <dbReference type="ARBA" id="ARBA00022723"/>
    </source>
</evidence>
<evidence type="ECO:0000256" key="18">
    <source>
        <dbReference type="SAM" id="MobiDB-lite"/>
    </source>
</evidence>
<dbReference type="CDD" id="cd11319">
    <property type="entry name" value="AmyAc_euk_AmyA"/>
    <property type="match status" value="1"/>
</dbReference>
<feature type="binding site" evidence="17">
    <location>
        <position position="359"/>
    </location>
    <ligand>
        <name>substrate</name>
    </ligand>
</feature>
<dbReference type="AlphaFoldDB" id="A0A1Y2BAR9"/>
<feature type="disulfide bond" evidence="16">
    <location>
        <begin position="48"/>
        <end position="56"/>
    </location>
</feature>
<evidence type="ECO:0000256" key="8">
    <source>
        <dbReference type="ARBA" id="ARBA00022837"/>
    </source>
</evidence>
<evidence type="ECO:0000256" key="19">
    <source>
        <dbReference type="SAM" id="SignalP"/>
    </source>
</evidence>
<name>A0A1Y2BAR9_9TREE</name>
<accession>A0A1Y2BAR9</accession>
<keyword evidence="12" id="KW-0326">Glycosidase</keyword>
<feature type="binding site" evidence="15">
    <location>
        <position position="224"/>
    </location>
    <ligand>
        <name>Ca(2+)</name>
        <dbReference type="ChEBI" id="CHEBI:29108"/>
        <label>1</label>
    </ligand>
</feature>
<feature type="active site" description="Proton donor" evidence="13">
    <location>
        <position position="244"/>
    </location>
</feature>
<dbReference type="GO" id="GO:0016052">
    <property type="term" value="P:carbohydrate catabolic process"/>
    <property type="evidence" value="ECO:0007669"/>
    <property type="project" value="InterPro"/>
</dbReference>
<reference evidence="21 22" key="1">
    <citation type="submission" date="2016-07" db="EMBL/GenBank/DDBJ databases">
        <title>Pervasive Adenine N6-methylation of Active Genes in Fungi.</title>
        <authorList>
            <consortium name="DOE Joint Genome Institute"/>
            <person name="Mondo S.J."/>
            <person name="Dannebaum R.O."/>
            <person name="Kuo R.C."/>
            <person name="Labutti K."/>
            <person name="Haridas S."/>
            <person name="Kuo A."/>
            <person name="Salamov A."/>
            <person name="Ahrendt S.R."/>
            <person name="Lipzen A."/>
            <person name="Sullivan W."/>
            <person name="Andreopoulos W.B."/>
            <person name="Clum A."/>
            <person name="Lindquist E."/>
            <person name="Daum C."/>
            <person name="Ramamoorthy G.K."/>
            <person name="Gryganskyi A."/>
            <person name="Culley D."/>
            <person name="Magnuson J.K."/>
            <person name="James T.Y."/>
            <person name="O'Malley M.A."/>
            <person name="Stajich J.E."/>
            <person name="Spatafora J.W."/>
            <person name="Visel A."/>
            <person name="Grigoriev I.V."/>
        </authorList>
    </citation>
    <scope>NUCLEOTIDE SEQUENCE [LARGE SCALE GENOMIC DNA]</scope>
    <source>
        <strain evidence="21 22">68-887.2</strain>
    </source>
</reference>
<keyword evidence="7 21" id="KW-0378">Hydrolase</keyword>
<feature type="disulfide bond" evidence="16">
    <location>
        <begin position="168"/>
        <end position="181"/>
    </location>
</feature>
<dbReference type="InterPro" id="IPR015340">
    <property type="entry name" value="A_amylase_C_dom"/>
</dbReference>
<comment type="caution">
    <text evidence="21">The sequence shown here is derived from an EMBL/GenBank/DDBJ whole genome shotgun (WGS) entry which is preliminary data.</text>
</comment>
<feature type="region of interest" description="Disordered" evidence="18">
    <location>
        <begin position="486"/>
        <end position="522"/>
    </location>
</feature>
<dbReference type="EMBL" id="MCFC01000012">
    <property type="protein sequence ID" value="ORY31951.1"/>
    <property type="molecule type" value="Genomic_DNA"/>
</dbReference>
<evidence type="ECO:0000256" key="7">
    <source>
        <dbReference type="ARBA" id="ARBA00022801"/>
    </source>
</evidence>
<feature type="binding site" evidence="15">
    <location>
        <position position="220"/>
    </location>
    <ligand>
        <name>Ca(2+)</name>
        <dbReference type="ChEBI" id="CHEBI:29108"/>
        <label>2</label>
    </ligand>
</feature>